<reference evidence="2 3" key="1">
    <citation type="submission" date="2019-09" db="EMBL/GenBank/DDBJ databases">
        <title>Nocardioides panacisoli sp. nov., isolated from the soil of a ginseng field.</title>
        <authorList>
            <person name="Cho C."/>
        </authorList>
    </citation>
    <scope>NUCLEOTIDE SEQUENCE [LARGE SCALE GENOMIC DNA]</scope>
    <source>
        <strain evidence="2 3">BN140041</strain>
    </source>
</reference>
<proteinExistence type="predicted"/>
<sequence length="189" mass="20231">MSRRRATGFAVLTVLLTLLGSLLVGTAPARAELRVLDTTYACDSSFGGGSSAVRVKVDVPDRVRAGRQVDARRITFRIVVPDELVQQMRDAGVEEVSARSDDAKYRVGTRRVPIRNLTVPPTAVPADGDMVIRGRGRAGAFTIDQAGRYAVKVPRSFTAVVQTGILPVSLSCTLADGAPARLSTLRVVR</sequence>
<comment type="caution">
    <text evidence="2">The sequence shown here is derived from an EMBL/GenBank/DDBJ whole genome shotgun (WGS) entry which is preliminary data.</text>
</comment>
<protein>
    <recommendedName>
        <fullName evidence="1">DUF6801 domain-containing protein</fullName>
    </recommendedName>
</protein>
<reference evidence="2 3" key="2">
    <citation type="submission" date="2019-09" db="EMBL/GenBank/DDBJ databases">
        <authorList>
            <person name="Jin C."/>
        </authorList>
    </citation>
    <scope>NUCLEOTIDE SEQUENCE [LARGE SCALE GENOMIC DNA]</scope>
    <source>
        <strain evidence="2 3">BN140041</strain>
    </source>
</reference>
<dbReference type="Proteomes" id="UP000324351">
    <property type="component" value="Unassembled WGS sequence"/>
</dbReference>
<dbReference type="EMBL" id="VUJW01000011">
    <property type="protein sequence ID" value="KAA1425650.1"/>
    <property type="molecule type" value="Genomic_DNA"/>
</dbReference>
<dbReference type="Pfam" id="PF20611">
    <property type="entry name" value="DUF6801"/>
    <property type="match status" value="1"/>
</dbReference>
<dbReference type="RefSeq" id="WP_149751836.1">
    <property type="nucleotide sequence ID" value="NZ_VUJW01000011.1"/>
</dbReference>
<dbReference type="AlphaFoldDB" id="A0A5B1M1N1"/>
<evidence type="ECO:0000259" key="1">
    <source>
        <dbReference type="Pfam" id="PF20611"/>
    </source>
</evidence>
<gene>
    <name evidence="2" type="ORF">F0U47_17850</name>
</gene>
<accession>A0A5B1M1N1</accession>
<feature type="domain" description="DUF6801" evidence="1">
    <location>
        <begin position="39"/>
        <end position="182"/>
    </location>
</feature>
<name>A0A5B1M1N1_9ACTN</name>
<dbReference type="InterPro" id="IPR046542">
    <property type="entry name" value="DUF6801"/>
</dbReference>
<evidence type="ECO:0000313" key="3">
    <source>
        <dbReference type="Proteomes" id="UP000324351"/>
    </source>
</evidence>
<organism evidence="2 3">
    <name type="scientific">Nocardioides antri</name>
    <dbReference type="NCBI Taxonomy" id="2607659"/>
    <lineage>
        <taxon>Bacteria</taxon>
        <taxon>Bacillati</taxon>
        <taxon>Actinomycetota</taxon>
        <taxon>Actinomycetes</taxon>
        <taxon>Propionibacteriales</taxon>
        <taxon>Nocardioidaceae</taxon>
        <taxon>Nocardioides</taxon>
    </lineage>
</organism>
<evidence type="ECO:0000313" key="2">
    <source>
        <dbReference type="EMBL" id="KAA1425650.1"/>
    </source>
</evidence>
<keyword evidence="3" id="KW-1185">Reference proteome</keyword>